<reference evidence="7 8" key="1">
    <citation type="journal article" date="2021" name="Plant Biotechnol. J.">
        <title>Multi-omics assisted identification of the key and species-specific regulatory components of drought-tolerant mechanisms in Gossypium stocksii.</title>
        <authorList>
            <person name="Yu D."/>
            <person name="Ke L."/>
            <person name="Zhang D."/>
            <person name="Wu Y."/>
            <person name="Sun Y."/>
            <person name="Mei J."/>
            <person name="Sun J."/>
            <person name="Sun Y."/>
        </authorList>
    </citation>
    <scope>NUCLEOTIDE SEQUENCE [LARGE SCALE GENOMIC DNA]</scope>
    <source>
        <strain evidence="8">cv. E1</strain>
        <tissue evidence="7">Leaf</tissue>
    </source>
</reference>
<sequence>MIASSGCPERSRSVAESSLYREVFGHGSTPQERIDLVNDILAVDSDLNPLVKEYHGNFEKTFEFCTALKDCLERARNNHGIIESAVKCYDEEDKLEVGTDEKKSVKALEELRRFKAAEEPFVEELLVLKGTARRRQESMQGKLRAQRGTLKKKLESLETWRRLSDALFVAAFISALVFSVVAAALSVKPVVTALASALTVAIVPAWKRCDKHWNRNEEKVKWQKKLTNAMEFFAPCTIKIRVGVERLEIEITSLMRTIDFVLGEEYVLKVAMDEINENSIHIAKTVTDLLWEADNCGCNIRTNWHKILWQMIDNPWEL</sequence>
<dbReference type="PANTHER" id="PTHR31113:SF32">
    <property type="entry name" value="UPF0496 PLANT-LIKE PROTEIN"/>
    <property type="match status" value="1"/>
</dbReference>
<evidence type="ECO:0000256" key="4">
    <source>
        <dbReference type="ARBA" id="ARBA00022989"/>
    </source>
</evidence>
<feature type="transmembrane region" description="Helical" evidence="6">
    <location>
        <begin position="190"/>
        <end position="206"/>
    </location>
</feature>
<evidence type="ECO:0000256" key="5">
    <source>
        <dbReference type="ARBA" id="ARBA00023136"/>
    </source>
</evidence>
<dbReference type="OrthoDB" id="994351at2759"/>
<dbReference type="GO" id="GO:0016020">
    <property type="term" value="C:membrane"/>
    <property type="evidence" value="ECO:0007669"/>
    <property type="project" value="UniProtKB-SubCell"/>
</dbReference>
<proteinExistence type="inferred from homology"/>
<keyword evidence="3 6" id="KW-0812">Transmembrane</keyword>
<comment type="caution">
    <text evidence="7">The sequence shown here is derived from an EMBL/GenBank/DDBJ whole genome shotgun (WGS) entry which is preliminary data.</text>
</comment>
<evidence type="ECO:0000256" key="3">
    <source>
        <dbReference type="ARBA" id="ARBA00022692"/>
    </source>
</evidence>
<keyword evidence="4 6" id="KW-1133">Transmembrane helix</keyword>
<dbReference type="Pfam" id="PF05055">
    <property type="entry name" value="DUF677"/>
    <property type="match status" value="1"/>
</dbReference>
<evidence type="ECO:0000313" key="8">
    <source>
        <dbReference type="Proteomes" id="UP000828251"/>
    </source>
</evidence>
<evidence type="ECO:0000313" key="7">
    <source>
        <dbReference type="EMBL" id="KAH1113422.1"/>
    </source>
</evidence>
<keyword evidence="8" id="KW-1185">Reference proteome</keyword>
<dbReference type="PANTHER" id="PTHR31113">
    <property type="entry name" value="UPF0496 PROTEIN 3-RELATED"/>
    <property type="match status" value="1"/>
</dbReference>
<evidence type="ECO:0000256" key="1">
    <source>
        <dbReference type="ARBA" id="ARBA00004370"/>
    </source>
</evidence>
<evidence type="ECO:0000256" key="2">
    <source>
        <dbReference type="ARBA" id="ARBA00009074"/>
    </source>
</evidence>
<feature type="transmembrane region" description="Helical" evidence="6">
    <location>
        <begin position="166"/>
        <end position="184"/>
    </location>
</feature>
<organism evidence="7 8">
    <name type="scientific">Gossypium stocksii</name>
    <dbReference type="NCBI Taxonomy" id="47602"/>
    <lineage>
        <taxon>Eukaryota</taxon>
        <taxon>Viridiplantae</taxon>
        <taxon>Streptophyta</taxon>
        <taxon>Embryophyta</taxon>
        <taxon>Tracheophyta</taxon>
        <taxon>Spermatophyta</taxon>
        <taxon>Magnoliopsida</taxon>
        <taxon>eudicotyledons</taxon>
        <taxon>Gunneridae</taxon>
        <taxon>Pentapetalae</taxon>
        <taxon>rosids</taxon>
        <taxon>malvids</taxon>
        <taxon>Malvales</taxon>
        <taxon>Malvaceae</taxon>
        <taxon>Malvoideae</taxon>
        <taxon>Gossypium</taxon>
    </lineage>
</organism>
<dbReference type="AlphaFoldDB" id="A0A9D3W5U1"/>
<evidence type="ECO:0000256" key="6">
    <source>
        <dbReference type="SAM" id="Phobius"/>
    </source>
</evidence>
<keyword evidence="5 6" id="KW-0472">Membrane</keyword>
<dbReference type="EMBL" id="JAIQCV010000003">
    <property type="protein sequence ID" value="KAH1113422.1"/>
    <property type="molecule type" value="Genomic_DNA"/>
</dbReference>
<comment type="subcellular location">
    <subcellularLocation>
        <location evidence="1">Membrane</location>
    </subcellularLocation>
</comment>
<protein>
    <submittedName>
        <fullName evidence="7">Uncharacterized protein</fullName>
    </submittedName>
</protein>
<gene>
    <name evidence="7" type="ORF">J1N35_006800</name>
</gene>
<name>A0A9D3W5U1_9ROSI</name>
<dbReference type="Proteomes" id="UP000828251">
    <property type="component" value="Unassembled WGS sequence"/>
</dbReference>
<accession>A0A9D3W5U1</accession>
<comment type="similarity">
    <text evidence="2">Belongs to the UPF0496 family.</text>
</comment>
<dbReference type="InterPro" id="IPR007749">
    <property type="entry name" value="DUF677"/>
</dbReference>